<proteinExistence type="predicted"/>
<feature type="non-terminal residue" evidence="1">
    <location>
        <position position="1"/>
    </location>
</feature>
<organism evidence="1 2">
    <name type="scientific">Reticulomyxa filosa</name>
    <dbReference type="NCBI Taxonomy" id="46433"/>
    <lineage>
        <taxon>Eukaryota</taxon>
        <taxon>Sar</taxon>
        <taxon>Rhizaria</taxon>
        <taxon>Retaria</taxon>
        <taxon>Foraminifera</taxon>
        <taxon>Monothalamids</taxon>
        <taxon>Reticulomyxidae</taxon>
        <taxon>Reticulomyxa</taxon>
    </lineage>
</organism>
<sequence>ILILAQQVFFRKVIRMPISTNFLTSMNVILPTKNALIPTYQSGAAYDPDRNVIWMLGGYTQYQSNNPTNLIQYWDVLNNTAGLWNDTLTSACTFGINPYSTIYRNSILWFATLNGLCQYKLHSNMSEMLIWPWPDGNQSNNTAMALSTILSI</sequence>
<evidence type="ECO:0000313" key="1">
    <source>
        <dbReference type="EMBL" id="ETO18137.1"/>
    </source>
</evidence>
<reference evidence="1 2" key="1">
    <citation type="journal article" date="2013" name="Curr. Biol.">
        <title>The Genome of the Foraminiferan Reticulomyxa filosa.</title>
        <authorList>
            <person name="Glockner G."/>
            <person name="Hulsmann N."/>
            <person name="Schleicher M."/>
            <person name="Noegel A.A."/>
            <person name="Eichinger L."/>
            <person name="Gallinger C."/>
            <person name="Pawlowski J."/>
            <person name="Sierra R."/>
            <person name="Euteneuer U."/>
            <person name="Pillet L."/>
            <person name="Moustafa A."/>
            <person name="Platzer M."/>
            <person name="Groth M."/>
            <person name="Szafranski K."/>
            <person name="Schliwa M."/>
        </authorList>
    </citation>
    <scope>NUCLEOTIDE SEQUENCE [LARGE SCALE GENOMIC DNA]</scope>
</reference>
<comment type="caution">
    <text evidence="1">The sequence shown here is derived from an EMBL/GenBank/DDBJ whole genome shotgun (WGS) entry which is preliminary data.</text>
</comment>
<dbReference type="EMBL" id="ASPP01015440">
    <property type="protein sequence ID" value="ETO18137.1"/>
    <property type="molecule type" value="Genomic_DNA"/>
</dbReference>
<dbReference type="AlphaFoldDB" id="X6MXC8"/>
<name>X6MXC8_RETFI</name>
<accession>X6MXC8</accession>
<evidence type="ECO:0000313" key="2">
    <source>
        <dbReference type="Proteomes" id="UP000023152"/>
    </source>
</evidence>
<protein>
    <submittedName>
        <fullName evidence="1">Uncharacterized protein</fullName>
    </submittedName>
</protein>
<feature type="non-terminal residue" evidence="1">
    <location>
        <position position="152"/>
    </location>
</feature>
<keyword evidence="2" id="KW-1185">Reference proteome</keyword>
<gene>
    <name evidence="1" type="ORF">RFI_19151</name>
</gene>
<dbReference type="Proteomes" id="UP000023152">
    <property type="component" value="Unassembled WGS sequence"/>
</dbReference>